<dbReference type="EMBL" id="QVQW01000031">
    <property type="protein sequence ID" value="RKU44407.1"/>
    <property type="molecule type" value="Genomic_DNA"/>
</dbReference>
<dbReference type="STRING" id="177199.A0A420Y9C5"/>
<proteinExistence type="predicted"/>
<gene>
    <name evidence="1" type="ORF">DL546_005935</name>
</gene>
<dbReference type="Pfam" id="PF16815">
    <property type="entry name" value="HRI1"/>
    <property type="match status" value="1"/>
</dbReference>
<organism evidence="1 2">
    <name type="scientific">Coniochaeta pulveracea</name>
    <dbReference type="NCBI Taxonomy" id="177199"/>
    <lineage>
        <taxon>Eukaryota</taxon>
        <taxon>Fungi</taxon>
        <taxon>Dikarya</taxon>
        <taxon>Ascomycota</taxon>
        <taxon>Pezizomycotina</taxon>
        <taxon>Sordariomycetes</taxon>
        <taxon>Sordariomycetidae</taxon>
        <taxon>Coniochaetales</taxon>
        <taxon>Coniochaetaceae</taxon>
        <taxon>Coniochaeta</taxon>
    </lineage>
</organism>
<reference evidence="1 2" key="1">
    <citation type="submission" date="2018-08" db="EMBL/GenBank/DDBJ databases">
        <title>Draft genome of the lignicolous fungus Coniochaeta pulveracea.</title>
        <authorList>
            <person name="Borstlap C.J."/>
            <person name="De Witt R.N."/>
            <person name="Botha A."/>
            <person name="Volschenk H."/>
        </authorList>
    </citation>
    <scope>NUCLEOTIDE SEQUENCE [LARGE SCALE GENOMIC DNA]</scope>
    <source>
        <strain evidence="1 2">CAB683</strain>
    </source>
</reference>
<dbReference type="AlphaFoldDB" id="A0A420Y9C5"/>
<protein>
    <recommendedName>
        <fullName evidence="3">Protein HRI1</fullName>
    </recommendedName>
</protein>
<evidence type="ECO:0000313" key="2">
    <source>
        <dbReference type="Proteomes" id="UP000275385"/>
    </source>
</evidence>
<keyword evidence="2" id="KW-1185">Reference proteome</keyword>
<dbReference type="InterPro" id="IPR043047">
    <property type="entry name" value="Hri1_N_sf"/>
</dbReference>
<accession>A0A420Y9C5</accession>
<dbReference type="OrthoDB" id="4045395at2759"/>
<sequence length="237" mass="26560">MVIKSTPQVLKRVSLRWVPGDPFEDTETIALNVNGWFMDLRVVLADASLQWSRAGERRKIKDDPLTFQWTRVIDSTGSTRPDEAHFKELPNGDDLEYGTFPKDGITPVPYEEIWRDVTEGGVEQSAWILQSVHDDMFIGRVGGIFLGMQQQQDHSFCVRKEVYDALEKGWKVVFETGPTREAPQATEVVKQLESVMRGKGVTAGEEIVLCGRAYVVRGVEAPSVRPGGLDFLPLPAQ</sequence>
<name>A0A420Y9C5_9PEZI</name>
<comment type="caution">
    <text evidence="1">The sequence shown here is derived from an EMBL/GenBank/DDBJ whole genome shotgun (WGS) entry which is preliminary data.</text>
</comment>
<dbReference type="Gene3D" id="2.40.128.320">
    <property type="entry name" value="Protein HRI1, N-terminal domain"/>
    <property type="match status" value="1"/>
</dbReference>
<evidence type="ECO:0008006" key="3">
    <source>
        <dbReference type="Google" id="ProtNLM"/>
    </source>
</evidence>
<dbReference type="InterPro" id="IPR031818">
    <property type="entry name" value="Hri1"/>
</dbReference>
<dbReference type="Proteomes" id="UP000275385">
    <property type="component" value="Unassembled WGS sequence"/>
</dbReference>
<evidence type="ECO:0000313" key="1">
    <source>
        <dbReference type="EMBL" id="RKU44407.1"/>
    </source>
</evidence>